<comment type="similarity">
    <text evidence="9">Belongs to the SKI3 family.</text>
</comment>
<keyword evidence="4" id="KW-0677">Repeat</keyword>
<evidence type="ECO:0000256" key="4">
    <source>
        <dbReference type="ARBA" id="ARBA00022737"/>
    </source>
</evidence>
<dbReference type="GeneTree" id="ENSGT00390000016407"/>
<protein>
    <recommendedName>
        <fullName evidence="11">Superkiller complex protein 3</fullName>
    </recommendedName>
</protein>
<dbReference type="Gene3D" id="1.25.40.10">
    <property type="entry name" value="Tetratricopeptide repeat domain"/>
    <property type="match status" value="9"/>
</dbReference>
<evidence type="ECO:0000256" key="11">
    <source>
        <dbReference type="ARBA" id="ARBA00071839"/>
    </source>
</evidence>
<dbReference type="HOGENOM" id="CLU_003788_1_0_1"/>
<evidence type="ECO:0000256" key="6">
    <source>
        <dbReference type="ARBA" id="ARBA00022990"/>
    </source>
</evidence>
<feature type="repeat" description="TPR" evidence="12">
    <location>
        <begin position="437"/>
        <end position="470"/>
    </location>
</feature>
<keyword evidence="14" id="KW-1185">Reference proteome</keyword>
<feature type="repeat" description="TPR" evidence="12">
    <location>
        <begin position="581"/>
        <end position="614"/>
    </location>
</feature>
<dbReference type="SUPFAM" id="SSF81901">
    <property type="entry name" value="HCP-like"/>
    <property type="match status" value="1"/>
</dbReference>
<sequence length="1580" mass="176310">MSSKEVKTALKSARDAIRNKEYKEALKHCKTVLKQEKNNYNAWVFIGVAAAELEQPDQAQGAYKKAAELEPDQLLAWQGLASLYEKCNHINAKDDLPGVYQKLLDLYESVDKQKWCDVCKKLVDLYYQEKKHVEVARTWHKLIKTRQEEGADNQELHQLWRKLTQLLAECTEDQNNETQQLVLSRVLPTVCITKVDHSLLTAFENALGLSDKIPSEDHQVLYKHFIQCLSKFPHETARLKKACEGMINIYPTVQYPLEVLCLHLIESGSLTDEGEQYCCRLVEMDPQSGTGLIGLGIKALQDKKYEDAVRNLTEGIKESPLCTAGWYHLAEAQVRMHKPKEAVLSCNQALKNIDNLGVSGGSLHQKNLCLRLKAEALIKLSDYESSEEAIRTLDQVSDANNIPGLLVLKGLAYLNKGSLDEASKIMEDLLSSYPDLTEVHALEALIHFTKKDYLQAEKCFQQALEKDPEVAEYHYQLGLTYWSMGEEARKDKTKALTHFLKAAKLDTYMGKVFCYLGHYYKDVVGDKNRARGCYRKAFELDDTDAESGAAAVDLSVELEEMETALAILTTVTQKASAGTAKWAWLRRGLYYLKAGQHSQAVADLQAALRADPKDFNCWESLGEAYLSRGGYTTALKSFTKASELNPESTYSVFKVAAIQQTLGKYKEAVAQYQLIIKKKEDYVPALKGLGECHLLLAKAALVDYLDGKAVDYIEKALEYFTRALQHRADVSCLWKLVGDACTSLSAVSPSKVNVSVLGVLLGQKEGKQVLKKNELLHLGGRCYGRALKLMSTSNTWCDLGINYYRQAQHLADTGSNSDDLQELLEKSMHCLKKAVRLDSNNHLYWNALGVVSCYSGIGNYALAQHCFIKSIQSEQINAVAWTNLGVLYLANEKIEQAHEAFKMAQSLDPSYLMCWIGQALIAETVGSYDTMDLFRHTTELSMHTEGAIGYAYWVCTTLQDKSNRDTELYRYNILQMNAIPAAQVVLSKYVERIQNYAPAFTMLGYLNEHLQLKKEAANAYHRAILLLQTAEDRDAYYVTVRNYGRLLCSIGEYDKAIQAFKSTPLEELEDIIGFALALFMKGLYKESSKAYERALTIVESEQDKAHILTALAIAEYKQGKTDVAKTLLFKCSILKEPTTESLQALCALGLAMQDATLSKAALNELLKHSKPNSDYQRSLLTSAICALQGRSVAVQRQASKAVHSNPADPALWSLLSRVVAQYTQRNAKGGAVAGNVAHILDSNHGKKALLYTAVNQLAMGSNSAEDEKNTALKTIQKAALLSPGDPAVWAGLMAACHADDILALVSSTQPKRMDLYLALLSAVSASIKDREFFENYNQSLERWSLSQAVTGLIDTGRISKAEALCTKNLKSNPDQPAIILLLRQVQCKPLLESRKPLPDTVLEELQKTVMSNSTSVPAWQWLAHIYQSQGMMGAAEMCYRKSLQVASQQGSWSGKLSSLLRLALLALEVCMANVSNAHWPSLVQEATAEALKLCFCPLAVLLQALLQFKRKMGARETRRLLERVVYQPGYPKSIVSTARWYLLRHLHAKNDYELIDVLVNNAKTHGDTRALELNQKLSSE</sequence>
<dbReference type="PROSITE" id="PS50005">
    <property type="entry name" value="TPR"/>
    <property type="match status" value="5"/>
</dbReference>
<dbReference type="Bgee" id="ENSBTAG00000009131">
    <property type="expression patterns" value="Expressed in spiral colon and 111 other cell types or tissues"/>
</dbReference>
<keyword evidence="7" id="KW-0539">Nucleus</keyword>
<dbReference type="InterPro" id="IPR011990">
    <property type="entry name" value="TPR-like_helical_dom_sf"/>
</dbReference>
<dbReference type="Proteomes" id="UP000009136">
    <property type="component" value="Chromosome 7"/>
</dbReference>
<evidence type="ECO:0000256" key="12">
    <source>
        <dbReference type="PROSITE-ProRule" id="PRU00339"/>
    </source>
</evidence>
<evidence type="ECO:0000256" key="10">
    <source>
        <dbReference type="ARBA" id="ARBA00062107"/>
    </source>
</evidence>
<dbReference type="FunFam" id="1.25.40.10:FF:000585">
    <property type="entry name" value="Tetratricopeptide repeat domain 37"/>
    <property type="match status" value="1"/>
</dbReference>
<dbReference type="STRING" id="9913.ENSBTAP00000040297"/>
<keyword evidence="5 12" id="KW-0802">TPR repeat</keyword>
<evidence type="ECO:0000256" key="9">
    <source>
        <dbReference type="ARBA" id="ARBA00060849"/>
    </source>
</evidence>
<dbReference type="PANTHER" id="PTHR15704">
    <property type="entry name" value="SUPERKILLER 3 PROTEIN-RELATED"/>
    <property type="match status" value="1"/>
</dbReference>
<comment type="subcellular location">
    <subcellularLocation>
        <location evidence="2">Cytoplasm</location>
    </subcellularLocation>
    <subcellularLocation>
        <location evidence="1">Nucleus</location>
    </subcellularLocation>
</comment>
<feature type="repeat" description="TPR" evidence="12">
    <location>
        <begin position="878"/>
        <end position="911"/>
    </location>
</feature>
<evidence type="ECO:0000313" key="15">
    <source>
        <dbReference type="VGNC" id="VGNC:36473"/>
    </source>
</evidence>
<dbReference type="InterPro" id="IPR019734">
    <property type="entry name" value="TPR_rpt"/>
</dbReference>
<dbReference type="FunFam" id="1.25.40.10:FF:000546">
    <property type="entry name" value="Tetratricopeptide repeat domain 37"/>
    <property type="match status" value="1"/>
</dbReference>
<dbReference type="GO" id="GO:0000956">
    <property type="term" value="P:nuclear-transcribed mRNA catabolic process"/>
    <property type="evidence" value="ECO:0000318"/>
    <property type="project" value="GO_Central"/>
</dbReference>
<dbReference type="FunFam" id="1.25.40.10:FF:000742">
    <property type="entry name" value="Tetratricopeptide repeat domain 37"/>
    <property type="match status" value="1"/>
</dbReference>
<dbReference type="InParanoid" id="E1B885"/>
<dbReference type="VEuPathDB" id="HostDB:ENSBTAG00000009131"/>
<dbReference type="GO" id="GO:0005634">
    <property type="term" value="C:nucleus"/>
    <property type="evidence" value="ECO:0007669"/>
    <property type="project" value="UniProtKB-SubCell"/>
</dbReference>
<proteinExistence type="inferred from homology"/>
<name>E1B885_BOVIN</name>
<dbReference type="PANTHER" id="PTHR15704:SF7">
    <property type="entry name" value="SUPERKILLER COMPLEX PROTEIN 3"/>
    <property type="match status" value="1"/>
</dbReference>
<dbReference type="VGNC" id="VGNC:36473">
    <property type="gene designation" value="SKIC3"/>
</dbReference>
<organism evidence="13 14">
    <name type="scientific">Bos taurus</name>
    <name type="common">Bovine</name>
    <dbReference type="NCBI Taxonomy" id="9913"/>
    <lineage>
        <taxon>Eukaryota</taxon>
        <taxon>Metazoa</taxon>
        <taxon>Chordata</taxon>
        <taxon>Craniata</taxon>
        <taxon>Vertebrata</taxon>
        <taxon>Euteleostomi</taxon>
        <taxon>Mammalia</taxon>
        <taxon>Eutheria</taxon>
        <taxon>Laurasiatheria</taxon>
        <taxon>Artiodactyla</taxon>
        <taxon>Ruminantia</taxon>
        <taxon>Pecora</taxon>
        <taxon>Bovidae</taxon>
        <taxon>Bovinae</taxon>
        <taxon>Bos</taxon>
    </lineage>
</organism>
<dbReference type="Pfam" id="PF13181">
    <property type="entry name" value="TPR_8"/>
    <property type="match status" value="3"/>
</dbReference>
<evidence type="ECO:0000256" key="2">
    <source>
        <dbReference type="ARBA" id="ARBA00004496"/>
    </source>
</evidence>
<dbReference type="FunFam" id="1.25.40.10:FF:000574">
    <property type="entry name" value="Tetratricopeptide repeat domain 37"/>
    <property type="match status" value="1"/>
</dbReference>
<dbReference type="OrthoDB" id="421075at2759"/>
<reference evidence="13" key="2">
    <citation type="submission" date="2025-08" db="UniProtKB">
        <authorList>
            <consortium name="Ensembl"/>
        </authorList>
    </citation>
    <scope>IDENTIFICATION</scope>
    <source>
        <strain evidence="13">Hereford</strain>
    </source>
</reference>
<evidence type="ECO:0000256" key="3">
    <source>
        <dbReference type="ARBA" id="ARBA00022490"/>
    </source>
</evidence>
<dbReference type="Ensembl" id="ENSBTAT00000042662.5">
    <property type="protein sequence ID" value="ENSBTAP00000040297.5"/>
    <property type="gene ID" value="ENSBTAG00000009131.7"/>
</dbReference>
<evidence type="ECO:0000313" key="13">
    <source>
        <dbReference type="Ensembl" id="ENSBTAP00000040297.5"/>
    </source>
</evidence>
<keyword evidence="6" id="KW-0007">Acetylation</keyword>
<dbReference type="GO" id="GO:0055087">
    <property type="term" value="C:Ski complex"/>
    <property type="evidence" value="ECO:0000318"/>
    <property type="project" value="GO_Central"/>
</dbReference>
<dbReference type="PaxDb" id="9913-ENSBTAP00000040297"/>
<comment type="function">
    <text evidence="8">Component of the SKI complex, a multiprotein complex that assists the RNA-degrading exosome during the mRNA decay and quality-control pathways. The SKI complex catalyzes mRNA extraction from 80S ribosomal complexes in the 3'-5' direction and channels mRNA to the cytosolic exosome for degradation. SKI-mediated extraction of mRNA from stalled ribosomes allow binding of the Pelota-HBS1L complex and subsequent ribosome disassembly by ABCE1 for ribosome recycling. In the nucleus, the SKI complex associates with transcriptionally active genes in a manner dependent on PAF1 complex (PAF1C).</text>
</comment>
<feature type="repeat" description="TPR" evidence="12">
    <location>
        <begin position="40"/>
        <end position="73"/>
    </location>
</feature>
<dbReference type="SUPFAM" id="SSF48452">
    <property type="entry name" value="TPR-like"/>
    <property type="match status" value="6"/>
</dbReference>
<evidence type="ECO:0000256" key="7">
    <source>
        <dbReference type="ARBA" id="ARBA00023242"/>
    </source>
</evidence>
<evidence type="ECO:0000256" key="8">
    <source>
        <dbReference type="ARBA" id="ARBA00053247"/>
    </source>
</evidence>
<gene>
    <name evidence="13 15" type="primary">SKIC3</name>
</gene>
<reference evidence="13" key="3">
    <citation type="submission" date="2025-09" db="UniProtKB">
        <authorList>
            <consortium name="Ensembl"/>
        </authorList>
    </citation>
    <scope>IDENTIFICATION</scope>
    <source>
        <strain evidence="13">Hereford</strain>
    </source>
</reference>
<dbReference type="Reactome" id="R-BTA-429958">
    <property type="pathway name" value="mRNA decay by 3' to 5' exoribonuclease"/>
</dbReference>
<evidence type="ECO:0000256" key="1">
    <source>
        <dbReference type="ARBA" id="ARBA00004123"/>
    </source>
</evidence>
<dbReference type="Pfam" id="PF13432">
    <property type="entry name" value="TPR_16"/>
    <property type="match status" value="2"/>
</dbReference>
<evidence type="ECO:0000256" key="5">
    <source>
        <dbReference type="ARBA" id="ARBA00022803"/>
    </source>
</evidence>
<accession>E1B885</accession>
<comment type="subunit">
    <text evidence="10">Component of the SKI complex which consists of SKIC2, SKIC3 and SKIC8. Interacts with PAF1.</text>
</comment>
<feature type="repeat" description="TPR" evidence="12">
    <location>
        <begin position="615"/>
        <end position="648"/>
    </location>
</feature>
<keyword evidence="3" id="KW-0963">Cytoplasm</keyword>
<dbReference type="Pfam" id="PF14559">
    <property type="entry name" value="TPR_19"/>
    <property type="match status" value="1"/>
</dbReference>
<evidence type="ECO:0000313" key="14">
    <source>
        <dbReference type="Proteomes" id="UP000009136"/>
    </source>
</evidence>
<dbReference type="eggNOG" id="KOG1127">
    <property type="taxonomic scope" value="Eukaryota"/>
</dbReference>
<dbReference type="FunCoup" id="E1B885">
    <property type="interactions" value="3149"/>
</dbReference>
<dbReference type="SMART" id="SM00028">
    <property type="entry name" value="TPR"/>
    <property type="match status" value="16"/>
</dbReference>
<reference evidence="13" key="1">
    <citation type="submission" date="2018-03" db="EMBL/GenBank/DDBJ databases">
        <title>ARS-UCD1.2.</title>
        <authorList>
            <person name="Rosen B.D."/>
            <person name="Bickhart D.M."/>
            <person name="Koren S."/>
            <person name="Schnabel R.D."/>
            <person name="Hall R."/>
            <person name="Zimin A."/>
            <person name="Dreischer C."/>
            <person name="Schultheiss S."/>
            <person name="Schroeder S.G."/>
            <person name="Elsik C.G."/>
            <person name="Couldrey C."/>
            <person name="Liu G.E."/>
            <person name="Van Tassell C.P."/>
            <person name="Phillippy A.M."/>
            <person name="Smith T.P.L."/>
            <person name="Medrano J.F."/>
        </authorList>
    </citation>
    <scope>NUCLEOTIDE SEQUENCE [LARGE SCALE GENOMIC DNA]</scope>
    <source>
        <strain evidence="13">Hereford</strain>
    </source>
</reference>
<dbReference type="InterPro" id="IPR039226">
    <property type="entry name" value="Ski3/TTC37"/>
</dbReference>